<evidence type="ECO:0000256" key="1">
    <source>
        <dbReference type="ARBA" id="ARBA00022801"/>
    </source>
</evidence>
<dbReference type="InterPro" id="IPR050300">
    <property type="entry name" value="GDXG_lipolytic_enzyme"/>
</dbReference>
<gene>
    <name evidence="3" type="ORF">g.57636</name>
</gene>
<dbReference type="AlphaFoldDB" id="A0A1B6HEY5"/>
<dbReference type="PANTHER" id="PTHR48081:SF33">
    <property type="entry name" value="KYNURENINE FORMAMIDASE"/>
    <property type="match status" value="1"/>
</dbReference>
<evidence type="ECO:0000259" key="2">
    <source>
        <dbReference type="Pfam" id="PF07859"/>
    </source>
</evidence>
<feature type="non-terminal residue" evidence="3">
    <location>
        <position position="275"/>
    </location>
</feature>
<reference evidence="3" key="1">
    <citation type="submission" date="2015-11" db="EMBL/GenBank/DDBJ databases">
        <title>De novo transcriptome assembly of four potential Pierce s Disease insect vectors from Arizona vineyards.</title>
        <authorList>
            <person name="Tassone E.E."/>
        </authorList>
    </citation>
    <scope>NUCLEOTIDE SEQUENCE</scope>
</reference>
<accession>A0A1B6HEY5</accession>
<dbReference type="InterPro" id="IPR029058">
    <property type="entry name" value="AB_hydrolase_fold"/>
</dbReference>
<dbReference type="Gene3D" id="3.40.50.1820">
    <property type="entry name" value="alpha/beta hydrolase"/>
    <property type="match status" value="1"/>
</dbReference>
<evidence type="ECO:0000313" key="3">
    <source>
        <dbReference type="EMBL" id="JAS73205.1"/>
    </source>
</evidence>
<protein>
    <recommendedName>
        <fullName evidence="2">Alpha/beta hydrolase fold-3 domain-containing protein</fullName>
    </recommendedName>
</protein>
<organism evidence="3">
    <name type="scientific">Homalodisca liturata</name>
    <dbReference type="NCBI Taxonomy" id="320908"/>
    <lineage>
        <taxon>Eukaryota</taxon>
        <taxon>Metazoa</taxon>
        <taxon>Ecdysozoa</taxon>
        <taxon>Arthropoda</taxon>
        <taxon>Hexapoda</taxon>
        <taxon>Insecta</taxon>
        <taxon>Pterygota</taxon>
        <taxon>Neoptera</taxon>
        <taxon>Paraneoptera</taxon>
        <taxon>Hemiptera</taxon>
        <taxon>Auchenorrhyncha</taxon>
        <taxon>Membracoidea</taxon>
        <taxon>Cicadellidae</taxon>
        <taxon>Cicadellinae</taxon>
        <taxon>Proconiini</taxon>
        <taxon>Homalodisca</taxon>
    </lineage>
</organism>
<dbReference type="Pfam" id="PF07859">
    <property type="entry name" value="Abhydrolase_3"/>
    <property type="match status" value="1"/>
</dbReference>
<proteinExistence type="predicted"/>
<dbReference type="SUPFAM" id="SSF53474">
    <property type="entry name" value="alpha/beta-Hydrolases"/>
    <property type="match status" value="1"/>
</dbReference>
<feature type="domain" description="Alpha/beta hydrolase fold-3" evidence="2">
    <location>
        <begin position="70"/>
        <end position="262"/>
    </location>
</feature>
<sequence>MEERDQYSPSRWVVRVHPDQAVPLHLEVVTNATITARKEVPHLLDLQYGKRKYQQIDLYGTDLPKDSPVFVYIHGGFWQMLSKDLSAYTVIPLWKAGIKCVVVDYDLVPSVTLDVIVEEIKELAVFVLNMAKENGSKNVWFGGHSAGAHLTASLLEPDWFNSLEPGLRQLIKGVVLISGIFDTTALIHTSENVALQLTEKSALELSPIFKEGNLEILGEFMALVVVAEHDSPAFHNQSQQYSELLKKKNIKTEFLKLLNTDHFNIVENLQNSSFE</sequence>
<dbReference type="InterPro" id="IPR013094">
    <property type="entry name" value="AB_hydrolase_3"/>
</dbReference>
<keyword evidence="1" id="KW-0378">Hydrolase</keyword>
<name>A0A1B6HEY5_9HEMI</name>
<dbReference type="EMBL" id="GECU01034501">
    <property type="protein sequence ID" value="JAS73205.1"/>
    <property type="molecule type" value="Transcribed_RNA"/>
</dbReference>
<dbReference type="GO" id="GO:0004061">
    <property type="term" value="F:arylformamidase activity"/>
    <property type="evidence" value="ECO:0007669"/>
    <property type="project" value="TreeGrafter"/>
</dbReference>
<dbReference type="PANTHER" id="PTHR48081">
    <property type="entry name" value="AB HYDROLASE SUPERFAMILY PROTEIN C4A8.06C"/>
    <property type="match status" value="1"/>
</dbReference>